<dbReference type="Gene3D" id="1.20.58.760">
    <property type="entry name" value="Peptidase M41"/>
    <property type="match status" value="1"/>
</dbReference>
<protein>
    <submittedName>
        <fullName evidence="3">ATPase</fullName>
    </submittedName>
</protein>
<dbReference type="PANTHER" id="PTHR23076">
    <property type="entry name" value="METALLOPROTEASE M41 FTSH"/>
    <property type="match status" value="1"/>
</dbReference>
<dbReference type="RefSeq" id="WP_098924356.1">
    <property type="nucleotide sequence ID" value="NZ_CP023819.1"/>
</dbReference>
<dbReference type="Pfam" id="PF01434">
    <property type="entry name" value="Peptidase_M41"/>
    <property type="match status" value="1"/>
</dbReference>
<dbReference type="GO" id="GO:0030163">
    <property type="term" value="P:protein catabolic process"/>
    <property type="evidence" value="ECO:0007669"/>
    <property type="project" value="TreeGrafter"/>
</dbReference>
<dbReference type="GO" id="GO:0004176">
    <property type="term" value="F:ATP-dependent peptidase activity"/>
    <property type="evidence" value="ECO:0007669"/>
    <property type="project" value="InterPro"/>
</dbReference>
<dbReference type="InterPro" id="IPR003959">
    <property type="entry name" value="ATPase_AAA_core"/>
</dbReference>
<proteinExistence type="predicted"/>
<evidence type="ECO:0000313" key="3">
    <source>
        <dbReference type="EMBL" id="ATL90591.1"/>
    </source>
</evidence>
<dbReference type="Gene3D" id="3.40.50.300">
    <property type="entry name" value="P-loop containing nucleotide triphosphate hydrolases"/>
    <property type="match status" value="1"/>
</dbReference>
<dbReference type="InterPro" id="IPR027417">
    <property type="entry name" value="P-loop_NTPase"/>
</dbReference>
<evidence type="ECO:0000259" key="1">
    <source>
        <dbReference type="Pfam" id="PF00004"/>
    </source>
</evidence>
<name>A0A291TC88_9FIRM</name>
<dbReference type="InterPro" id="IPR037219">
    <property type="entry name" value="Peptidase_M41-like"/>
</dbReference>
<dbReference type="AlphaFoldDB" id="A0A291TC88"/>
<gene>
    <name evidence="3" type="ORF">CRH10_09910</name>
</gene>
<dbReference type="Gene3D" id="1.10.8.60">
    <property type="match status" value="1"/>
</dbReference>
<dbReference type="GO" id="GO:0005524">
    <property type="term" value="F:ATP binding"/>
    <property type="evidence" value="ECO:0007669"/>
    <property type="project" value="InterPro"/>
</dbReference>
<dbReference type="PANTHER" id="PTHR23076:SF97">
    <property type="entry name" value="ATP-DEPENDENT ZINC METALLOPROTEASE YME1L1"/>
    <property type="match status" value="1"/>
</dbReference>
<accession>A0A291TC88</accession>
<dbReference type="GO" id="GO:0004222">
    <property type="term" value="F:metalloendopeptidase activity"/>
    <property type="evidence" value="ECO:0007669"/>
    <property type="project" value="InterPro"/>
</dbReference>
<dbReference type="SUPFAM" id="SSF52540">
    <property type="entry name" value="P-loop containing nucleoside triphosphate hydrolases"/>
    <property type="match status" value="1"/>
</dbReference>
<organism evidence="3 4">
    <name type="scientific">Faecalibacterium prausnitzii</name>
    <dbReference type="NCBI Taxonomy" id="853"/>
    <lineage>
        <taxon>Bacteria</taxon>
        <taxon>Bacillati</taxon>
        <taxon>Bacillota</taxon>
        <taxon>Clostridia</taxon>
        <taxon>Eubacteriales</taxon>
        <taxon>Oscillospiraceae</taxon>
        <taxon>Faecalibacterium</taxon>
    </lineage>
</organism>
<dbReference type="InterPro" id="IPR000642">
    <property type="entry name" value="Peptidase_M41"/>
</dbReference>
<dbReference type="SUPFAM" id="SSF140990">
    <property type="entry name" value="FtsH protease domain-like"/>
    <property type="match status" value="1"/>
</dbReference>
<sequence length="418" mass="46564">MDKFDEKIIGYESTKNILRQILDALKRPELYKSKGASIPRGLLMESDPGLGKSLLATVFIKESGRKSLVFRKTSQENSFLDELRAAFLAAKEAAPSILLLEDLNLYVESNSPYAPEWACLQACIDDARNTDLFVIATTNDTKYMPPSLLRPGRFDYTIYLDPPMGKIAERIVSYYLRDKDLAEDVLISDIVKAMPKVSCATLETVMNLAALNSTYQGHEHIYKDDVTDALLQVVYKLQKADKETDSIELQKIALHEAAHAVVGEILNPDSIGIVTIRGNQSCIGGFENGCSTYLKNEEELLNDITKTLAGKAGVSLIYGVMDVNASGDIQNANRLLDLWMTSLAGAGFSEVESANNRMSETRLFSSEAIKAAKMEELYRRAYEILYDNRDFLLAVQKELLEHETLLNSDLAKIRESCT</sequence>
<feature type="domain" description="Peptidase M41" evidence="2">
    <location>
        <begin position="248"/>
        <end position="413"/>
    </location>
</feature>
<evidence type="ECO:0000313" key="4">
    <source>
        <dbReference type="Proteomes" id="UP000223709"/>
    </source>
</evidence>
<dbReference type="EMBL" id="CP023819">
    <property type="protein sequence ID" value="ATL90591.1"/>
    <property type="molecule type" value="Genomic_DNA"/>
</dbReference>
<evidence type="ECO:0000259" key="2">
    <source>
        <dbReference type="Pfam" id="PF01434"/>
    </source>
</evidence>
<dbReference type="GO" id="GO:0005886">
    <property type="term" value="C:plasma membrane"/>
    <property type="evidence" value="ECO:0007669"/>
    <property type="project" value="TreeGrafter"/>
</dbReference>
<reference evidence="3 4" key="1">
    <citation type="submission" date="2017-10" db="EMBL/GenBank/DDBJ databases">
        <title>Complete Genome Sequence of Faecalibacterium prausnitzii isolated from the gut of healthy adult Indian.</title>
        <authorList>
            <person name="Bag S."/>
            <person name="Ghosh T.S."/>
            <person name="Das B."/>
        </authorList>
    </citation>
    <scope>NUCLEOTIDE SEQUENCE [LARGE SCALE GENOMIC DNA]</scope>
    <source>
        <strain evidence="3 4">Indica</strain>
    </source>
</reference>
<dbReference type="Proteomes" id="UP000223709">
    <property type="component" value="Chromosome"/>
</dbReference>
<dbReference type="GO" id="GO:0016887">
    <property type="term" value="F:ATP hydrolysis activity"/>
    <property type="evidence" value="ECO:0007669"/>
    <property type="project" value="InterPro"/>
</dbReference>
<dbReference type="Pfam" id="PF00004">
    <property type="entry name" value="AAA"/>
    <property type="match status" value="1"/>
</dbReference>
<dbReference type="GO" id="GO:0006508">
    <property type="term" value="P:proteolysis"/>
    <property type="evidence" value="ECO:0007669"/>
    <property type="project" value="InterPro"/>
</dbReference>
<feature type="domain" description="ATPase AAA-type core" evidence="1">
    <location>
        <begin position="45"/>
        <end position="160"/>
    </location>
</feature>